<accession>A0ABV9YP00</accession>
<evidence type="ECO:0000256" key="6">
    <source>
        <dbReference type="ARBA" id="ARBA00023002"/>
    </source>
</evidence>
<dbReference type="PANTHER" id="PTHR43098">
    <property type="entry name" value="L-ORNITHINE N(5)-MONOOXYGENASE-RELATED"/>
    <property type="match status" value="1"/>
</dbReference>
<reference evidence="9" key="1">
    <citation type="journal article" date="2019" name="Int. J. Syst. Evol. Microbiol.">
        <title>The Global Catalogue of Microorganisms (GCM) 10K type strain sequencing project: providing services to taxonomists for standard genome sequencing and annotation.</title>
        <authorList>
            <consortium name="The Broad Institute Genomics Platform"/>
            <consortium name="The Broad Institute Genome Sequencing Center for Infectious Disease"/>
            <person name="Wu L."/>
            <person name="Ma J."/>
        </authorList>
    </citation>
    <scope>NUCLEOTIDE SEQUENCE [LARGE SCALE GENOMIC DNA]</scope>
    <source>
        <strain evidence="9">CGMCC 4.7093</strain>
    </source>
</reference>
<sequence length="364" mass="39690">MTPDVLDAVVVGAGFSGLAALHLLRERGLRVHGVDAAANVGGTWWWHAYPGSHLDSEGHLYQYFFAEQLFRDWGWSERHPAGYEVQRWLRFAADRLDLRRHLSLATRVVGARHDDGAWTLHTERGDVLRARHLVACTGRLPVEPDLDVSAFAGEVLRTADWREDTHDLTGRRVGLVGTTAAAIQLAPTVVEQVAHLTVVADGPRDVVPRDNPVYGWMERDAYKAGFETLRDAPPDDAPPAPDRAAMRARLADDRLVRLLVPDGAGARPVRDDNWLELFARGDVDLVERADVRVVADGLAVRGGVVGLDVLVVTDEFDAGPPALTRLGVAPDAPGLHHVVAPVDGLTHSFDLLAQVRETVEAIAG</sequence>
<keyword evidence="9" id="KW-1185">Reference proteome</keyword>
<dbReference type="Gene3D" id="3.50.50.60">
    <property type="entry name" value="FAD/NAD(P)-binding domain"/>
    <property type="match status" value="1"/>
</dbReference>
<evidence type="ECO:0000256" key="2">
    <source>
        <dbReference type="ARBA" id="ARBA00010139"/>
    </source>
</evidence>
<dbReference type="SUPFAM" id="SSF51905">
    <property type="entry name" value="FAD/NAD(P)-binding domain"/>
    <property type="match status" value="1"/>
</dbReference>
<dbReference type="EC" id="1.14.13.-" evidence="8"/>
<evidence type="ECO:0000256" key="5">
    <source>
        <dbReference type="ARBA" id="ARBA00022857"/>
    </source>
</evidence>
<evidence type="ECO:0000256" key="4">
    <source>
        <dbReference type="ARBA" id="ARBA00022827"/>
    </source>
</evidence>
<dbReference type="GO" id="GO:0004497">
    <property type="term" value="F:monooxygenase activity"/>
    <property type="evidence" value="ECO:0007669"/>
    <property type="project" value="UniProtKB-KW"/>
</dbReference>
<organism evidence="8 9">
    <name type="scientific">Actinomycetospora atypica</name>
    <dbReference type="NCBI Taxonomy" id="1290095"/>
    <lineage>
        <taxon>Bacteria</taxon>
        <taxon>Bacillati</taxon>
        <taxon>Actinomycetota</taxon>
        <taxon>Actinomycetes</taxon>
        <taxon>Pseudonocardiales</taxon>
        <taxon>Pseudonocardiaceae</taxon>
        <taxon>Actinomycetospora</taxon>
    </lineage>
</organism>
<evidence type="ECO:0000256" key="7">
    <source>
        <dbReference type="ARBA" id="ARBA00023033"/>
    </source>
</evidence>
<protein>
    <submittedName>
        <fullName evidence="8">Flavin-containing monooxygenase</fullName>
        <ecNumber evidence="8">1.14.13.-</ecNumber>
    </submittedName>
</protein>
<dbReference type="RefSeq" id="WP_378037123.1">
    <property type="nucleotide sequence ID" value="NZ_JBHSIV010000016.1"/>
</dbReference>
<dbReference type="InterPro" id="IPR036188">
    <property type="entry name" value="FAD/NAD-bd_sf"/>
</dbReference>
<comment type="similarity">
    <text evidence="2">Belongs to the FAD-binding monooxygenase family.</text>
</comment>
<evidence type="ECO:0000256" key="3">
    <source>
        <dbReference type="ARBA" id="ARBA00022630"/>
    </source>
</evidence>
<keyword evidence="7 8" id="KW-0503">Monooxygenase</keyword>
<keyword evidence="5" id="KW-0521">NADP</keyword>
<evidence type="ECO:0000313" key="9">
    <source>
        <dbReference type="Proteomes" id="UP001595947"/>
    </source>
</evidence>
<comment type="cofactor">
    <cofactor evidence="1">
        <name>FAD</name>
        <dbReference type="ChEBI" id="CHEBI:57692"/>
    </cofactor>
</comment>
<name>A0ABV9YP00_9PSEU</name>
<evidence type="ECO:0000313" key="8">
    <source>
        <dbReference type="EMBL" id="MFC5063778.1"/>
    </source>
</evidence>
<proteinExistence type="inferred from homology"/>
<evidence type="ECO:0000256" key="1">
    <source>
        <dbReference type="ARBA" id="ARBA00001974"/>
    </source>
</evidence>
<keyword evidence="6 8" id="KW-0560">Oxidoreductase</keyword>
<dbReference type="Pfam" id="PF13450">
    <property type="entry name" value="NAD_binding_8"/>
    <property type="match status" value="1"/>
</dbReference>
<gene>
    <name evidence="8" type="ORF">ACFPBZ_16285</name>
</gene>
<dbReference type="EMBL" id="JBHSIV010000016">
    <property type="protein sequence ID" value="MFC5063778.1"/>
    <property type="molecule type" value="Genomic_DNA"/>
</dbReference>
<dbReference type="PANTHER" id="PTHR43098:SF3">
    <property type="entry name" value="L-ORNITHINE N(5)-MONOOXYGENASE-RELATED"/>
    <property type="match status" value="1"/>
</dbReference>
<dbReference type="InterPro" id="IPR050775">
    <property type="entry name" value="FAD-binding_Monooxygenases"/>
</dbReference>
<dbReference type="Proteomes" id="UP001595947">
    <property type="component" value="Unassembled WGS sequence"/>
</dbReference>
<keyword evidence="4" id="KW-0274">FAD</keyword>
<keyword evidence="3" id="KW-0285">Flavoprotein</keyword>
<comment type="caution">
    <text evidence="8">The sequence shown here is derived from an EMBL/GenBank/DDBJ whole genome shotgun (WGS) entry which is preliminary data.</text>
</comment>